<dbReference type="PANTHER" id="PTHR47331:SF1">
    <property type="entry name" value="GAG-LIKE PROTEIN"/>
    <property type="match status" value="1"/>
</dbReference>
<accession>A0A0V1FEL8</accession>
<dbReference type="Proteomes" id="UP000054995">
    <property type="component" value="Unassembled WGS sequence"/>
</dbReference>
<evidence type="ECO:0000313" key="1">
    <source>
        <dbReference type="EMBL" id="KRY84500.1"/>
    </source>
</evidence>
<evidence type="ECO:0008006" key="3">
    <source>
        <dbReference type="Google" id="ProtNLM"/>
    </source>
</evidence>
<dbReference type="EMBL" id="JYDT01000113">
    <property type="protein sequence ID" value="KRY84500.1"/>
    <property type="molecule type" value="Genomic_DNA"/>
</dbReference>
<sequence length="336" mass="38568">MSKNRVDPLKQISLPRLELMVAETTCWSDSRVALAWIKEAPARWKPFIANRVQEIQESASCWRYCPTKEKSAEIPSRGCLLETLTNSALWLHGPPWLMQNAMAGTGETAADHQHLVAGQRAISVLTGQTDKCSLEQVINPTRYNRYEPLIRVTAYCLRFPLASQRTTDVNLSLKELWNAEIRCVREVQVKEFGIKLNSTERLKKFKPFLDQDGLLRMGGRLRRSTLPPESKHPIILPHNHPVTELLIKDHYCRQMHAGVNQTLVQDKTVQDKVQTRFWIISARNAPVCHRVEVQHYRLRMSDMLADRVTESPLFSYTGMDFTGPLFVRPEVQGRNT</sequence>
<reference evidence="1 2" key="1">
    <citation type="submission" date="2015-01" db="EMBL/GenBank/DDBJ databases">
        <title>Evolution of Trichinella species and genotypes.</title>
        <authorList>
            <person name="Korhonen P.K."/>
            <person name="Edoardo P."/>
            <person name="Giuseppe L.R."/>
            <person name="Gasser R.B."/>
        </authorList>
    </citation>
    <scope>NUCLEOTIDE SEQUENCE [LARGE SCALE GENOMIC DNA]</scope>
    <source>
        <strain evidence="1">ISS470</strain>
    </source>
</reference>
<proteinExistence type="predicted"/>
<dbReference type="AlphaFoldDB" id="A0A0V1FEL8"/>
<gene>
    <name evidence="1" type="ORF">T4D_12666</name>
</gene>
<organism evidence="1 2">
    <name type="scientific">Trichinella pseudospiralis</name>
    <name type="common">Parasitic roundworm</name>
    <dbReference type="NCBI Taxonomy" id="6337"/>
    <lineage>
        <taxon>Eukaryota</taxon>
        <taxon>Metazoa</taxon>
        <taxon>Ecdysozoa</taxon>
        <taxon>Nematoda</taxon>
        <taxon>Enoplea</taxon>
        <taxon>Dorylaimia</taxon>
        <taxon>Trichinellida</taxon>
        <taxon>Trichinellidae</taxon>
        <taxon>Trichinella</taxon>
    </lineage>
</organism>
<dbReference type="OrthoDB" id="5920214at2759"/>
<dbReference type="PANTHER" id="PTHR47331">
    <property type="entry name" value="PHD-TYPE DOMAIN-CONTAINING PROTEIN"/>
    <property type="match status" value="1"/>
</dbReference>
<keyword evidence="2" id="KW-1185">Reference proteome</keyword>
<evidence type="ECO:0000313" key="2">
    <source>
        <dbReference type="Proteomes" id="UP000054995"/>
    </source>
</evidence>
<name>A0A0V1FEL8_TRIPS</name>
<comment type="caution">
    <text evidence="1">The sequence shown here is derived from an EMBL/GenBank/DDBJ whole genome shotgun (WGS) entry which is preliminary data.</text>
</comment>
<protein>
    <recommendedName>
        <fullName evidence="3">Integrase zinc-binding domain-containing protein</fullName>
    </recommendedName>
</protein>